<keyword evidence="2" id="KW-1133">Transmembrane helix</keyword>
<keyword evidence="4" id="KW-1185">Reference proteome</keyword>
<evidence type="ECO:0000313" key="3">
    <source>
        <dbReference type="EMBL" id="KAF2027057.1"/>
    </source>
</evidence>
<dbReference type="EMBL" id="ML978232">
    <property type="protein sequence ID" value="KAF2027057.1"/>
    <property type="molecule type" value="Genomic_DNA"/>
</dbReference>
<dbReference type="AlphaFoldDB" id="A0A9P4H3S8"/>
<evidence type="ECO:0000256" key="2">
    <source>
        <dbReference type="SAM" id="Phobius"/>
    </source>
</evidence>
<evidence type="ECO:0000313" key="4">
    <source>
        <dbReference type="Proteomes" id="UP000799777"/>
    </source>
</evidence>
<reference evidence="3" key="1">
    <citation type="journal article" date="2020" name="Stud. Mycol.">
        <title>101 Dothideomycetes genomes: a test case for predicting lifestyles and emergence of pathogens.</title>
        <authorList>
            <person name="Haridas S."/>
            <person name="Albert R."/>
            <person name="Binder M."/>
            <person name="Bloem J."/>
            <person name="Labutti K."/>
            <person name="Salamov A."/>
            <person name="Andreopoulos B."/>
            <person name="Baker S."/>
            <person name="Barry K."/>
            <person name="Bills G."/>
            <person name="Bluhm B."/>
            <person name="Cannon C."/>
            <person name="Castanera R."/>
            <person name="Culley D."/>
            <person name="Daum C."/>
            <person name="Ezra D."/>
            <person name="Gonzalez J."/>
            <person name="Henrissat B."/>
            <person name="Kuo A."/>
            <person name="Liang C."/>
            <person name="Lipzen A."/>
            <person name="Lutzoni F."/>
            <person name="Magnuson J."/>
            <person name="Mondo S."/>
            <person name="Nolan M."/>
            <person name="Ohm R."/>
            <person name="Pangilinan J."/>
            <person name="Park H.-J."/>
            <person name="Ramirez L."/>
            <person name="Alfaro M."/>
            <person name="Sun H."/>
            <person name="Tritt A."/>
            <person name="Yoshinaga Y."/>
            <person name="Zwiers L.-H."/>
            <person name="Turgeon B."/>
            <person name="Goodwin S."/>
            <person name="Spatafora J."/>
            <person name="Crous P."/>
            <person name="Grigoriev I."/>
        </authorList>
    </citation>
    <scope>NUCLEOTIDE SEQUENCE</scope>
    <source>
        <strain evidence="3">CBS 110217</strain>
    </source>
</reference>
<feature type="compositionally biased region" description="Basic and acidic residues" evidence="1">
    <location>
        <begin position="1"/>
        <end position="10"/>
    </location>
</feature>
<keyword evidence="2" id="KW-0812">Transmembrane</keyword>
<accession>A0A9P4H3S8</accession>
<protein>
    <submittedName>
        <fullName evidence="3">Uncharacterized protein</fullName>
    </submittedName>
</protein>
<comment type="caution">
    <text evidence="3">The sequence shown here is derived from an EMBL/GenBank/DDBJ whole genome shotgun (WGS) entry which is preliminary data.</text>
</comment>
<organism evidence="3 4">
    <name type="scientific">Setomelanomma holmii</name>
    <dbReference type="NCBI Taxonomy" id="210430"/>
    <lineage>
        <taxon>Eukaryota</taxon>
        <taxon>Fungi</taxon>
        <taxon>Dikarya</taxon>
        <taxon>Ascomycota</taxon>
        <taxon>Pezizomycotina</taxon>
        <taxon>Dothideomycetes</taxon>
        <taxon>Pleosporomycetidae</taxon>
        <taxon>Pleosporales</taxon>
        <taxon>Pleosporineae</taxon>
        <taxon>Phaeosphaeriaceae</taxon>
        <taxon>Setomelanomma</taxon>
    </lineage>
</organism>
<proteinExistence type="predicted"/>
<sequence length="107" mass="11698">MEVRCSHDGPEAVPHPPQHEQAQYPFYVPQDPQLASRFGPHSPPPQYAYGHNKEEAAAEVNTAVTPPKHSHRKWWIIGIAAFIVVAAAVGGRIGGTLGEKKKGDKTR</sequence>
<feature type="region of interest" description="Disordered" evidence="1">
    <location>
        <begin position="1"/>
        <end position="20"/>
    </location>
</feature>
<dbReference type="Proteomes" id="UP000799777">
    <property type="component" value="Unassembled WGS sequence"/>
</dbReference>
<name>A0A9P4H3S8_9PLEO</name>
<evidence type="ECO:0000256" key="1">
    <source>
        <dbReference type="SAM" id="MobiDB-lite"/>
    </source>
</evidence>
<keyword evidence="2" id="KW-0472">Membrane</keyword>
<gene>
    <name evidence="3" type="ORF">EK21DRAFT_115176</name>
</gene>
<feature type="transmembrane region" description="Helical" evidence="2">
    <location>
        <begin position="74"/>
        <end position="95"/>
    </location>
</feature>